<accession>X1QP58</accession>
<proteinExistence type="predicted"/>
<protein>
    <recommendedName>
        <fullName evidence="2">CARDB domain-containing protein</fullName>
    </recommendedName>
</protein>
<organism evidence="1">
    <name type="scientific">marine sediment metagenome</name>
    <dbReference type="NCBI Taxonomy" id="412755"/>
    <lineage>
        <taxon>unclassified sequences</taxon>
        <taxon>metagenomes</taxon>
        <taxon>ecological metagenomes</taxon>
    </lineage>
</organism>
<name>X1QP58_9ZZZZ</name>
<dbReference type="AlphaFoldDB" id="X1QP58"/>
<dbReference type="Gene3D" id="2.60.40.10">
    <property type="entry name" value="Immunoglobulins"/>
    <property type="match status" value="1"/>
</dbReference>
<evidence type="ECO:0000313" key="1">
    <source>
        <dbReference type="EMBL" id="GAI45049.1"/>
    </source>
</evidence>
<dbReference type="EMBL" id="BARV01028157">
    <property type="protein sequence ID" value="GAI45049.1"/>
    <property type="molecule type" value="Genomic_DNA"/>
</dbReference>
<reference evidence="1" key="1">
    <citation type="journal article" date="2014" name="Front. Microbiol.">
        <title>High frequency of phylogenetically diverse reductive dehalogenase-homologous genes in deep subseafloor sedimentary metagenomes.</title>
        <authorList>
            <person name="Kawai M."/>
            <person name="Futagami T."/>
            <person name="Toyoda A."/>
            <person name="Takaki Y."/>
            <person name="Nishi S."/>
            <person name="Hori S."/>
            <person name="Arai W."/>
            <person name="Tsubouchi T."/>
            <person name="Morono Y."/>
            <person name="Uchiyama I."/>
            <person name="Ito T."/>
            <person name="Fujiyama A."/>
            <person name="Inagaki F."/>
            <person name="Takami H."/>
        </authorList>
    </citation>
    <scope>NUCLEOTIDE SEQUENCE</scope>
    <source>
        <strain evidence="1">Expedition CK06-06</strain>
    </source>
</reference>
<feature type="non-terminal residue" evidence="1">
    <location>
        <position position="1"/>
    </location>
</feature>
<gene>
    <name evidence="1" type="ORF">S06H3_45146</name>
</gene>
<sequence>VSVVIKNVGTADATDVNWSIILDGGFILLGKETIGTVNIPAGEEVTVCSDLILGFGRSTITVIASDTEETVNSFVFIVLIWVH</sequence>
<dbReference type="InterPro" id="IPR013783">
    <property type="entry name" value="Ig-like_fold"/>
</dbReference>
<evidence type="ECO:0008006" key="2">
    <source>
        <dbReference type="Google" id="ProtNLM"/>
    </source>
</evidence>
<comment type="caution">
    <text evidence="1">The sequence shown here is derived from an EMBL/GenBank/DDBJ whole genome shotgun (WGS) entry which is preliminary data.</text>
</comment>